<sequence length="445" mass="50136">MDHEWRYTELPVRARQAIEGFVPPDALVARRLERYADVRPRPADHDGDTEEVDGAVFTHHFADVPGDHETVRWHYVETGTGAGTGEPVVFLHGMPDSWFLWHHQMAALADSYRCIAIDLKGYGQSEKGRGDYRHSGAAGQLVALLDAIGVDRFTLVTHDRGTVQGDHIAAAHPGRVRHYVRGEQHLHHFHPDLAPQDDLLAEAPWSGLMEDPKRFVVWSYASVGNLPVADEDMRRVIQEYSHPGITRAVPRYNMASTFRKEWIERRGDLIPRWRAPVTLLQGRDSRTQPREFYADAAEHIPHAAGVEVRYVTGGTSGPWRAPRRPVPSCARCSASDDHRRPDPRPRPSWKDNHGSHAQRPDRDRLRRLVRAGAGHSGTPVRRGRQRRRRRPVPGEPGVGGDAYRRRSPGRRPLRGGCGGTGRRAHRQPLRRCRHPGVEHGRAASG</sequence>
<dbReference type="Proteomes" id="UP000301309">
    <property type="component" value="Unassembled WGS sequence"/>
</dbReference>
<organism evidence="3 4">
    <name type="scientific">Streptomyces violaceusniger</name>
    <dbReference type="NCBI Taxonomy" id="68280"/>
    <lineage>
        <taxon>Bacteria</taxon>
        <taxon>Bacillati</taxon>
        <taxon>Actinomycetota</taxon>
        <taxon>Actinomycetes</taxon>
        <taxon>Kitasatosporales</taxon>
        <taxon>Streptomycetaceae</taxon>
        <taxon>Streptomyces</taxon>
        <taxon>Streptomyces violaceusniger group</taxon>
    </lineage>
</organism>
<gene>
    <name evidence="3" type="ORF">SVIO_073900</name>
</gene>
<dbReference type="Gene3D" id="3.40.50.1820">
    <property type="entry name" value="alpha/beta hydrolase"/>
    <property type="match status" value="1"/>
</dbReference>
<feature type="compositionally biased region" description="Basic residues" evidence="1">
    <location>
        <begin position="381"/>
        <end position="391"/>
    </location>
</feature>
<feature type="compositionally biased region" description="Basic and acidic residues" evidence="1">
    <location>
        <begin position="435"/>
        <end position="445"/>
    </location>
</feature>
<evidence type="ECO:0000313" key="3">
    <source>
        <dbReference type="EMBL" id="GDY56767.1"/>
    </source>
</evidence>
<feature type="domain" description="AB hydrolase-1" evidence="2">
    <location>
        <begin position="87"/>
        <end position="302"/>
    </location>
</feature>
<evidence type="ECO:0000256" key="1">
    <source>
        <dbReference type="SAM" id="MobiDB-lite"/>
    </source>
</evidence>
<name>A0A4D4LE22_STRVO</name>
<protein>
    <recommendedName>
        <fullName evidence="2">AB hydrolase-1 domain-containing protein</fullName>
    </recommendedName>
</protein>
<dbReference type="InterPro" id="IPR029058">
    <property type="entry name" value="AB_hydrolase_fold"/>
</dbReference>
<accession>A0A4D4LE22</accession>
<evidence type="ECO:0000313" key="4">
    <source>
        <dbReference type="Proteomes" id="UP000301309"/>
    </source>
</evidence>
<dbReference type="PANTHER" id="PTHR43329">
    <property type="entry name" value="EPOXIDE HYDROLASE"/>
    <property type="match status" value="1"/>
</dbReference>
<dbReference type="Pfam" id="PF00561">
    <property type="entry name" value="Abhydrolase_1"/>
    <property type="match status" value="1"/>
</dbReference>
<dbReference type="InterPro" id="IPR000073">
    <property type="entry name" value="AB_hydrolase_1"/>
</dbReference>
<comment type="caution">
    <text evidence="3">The sequence shown here is derived from an EMBL/GenBank/DDBJ whole genome shotgun (WGS) entry which is preliminary data.</text>
</comment>
<dbReference type="GO" id="GO:0003824">
    <property type="term" value="F:catalytic activity"/>
    <property type="evidence" value="ECO:0007669"/>
    <property type="project" value="UniProtKB-ARBA"/>
</dbReference>
<dbReference type="SUPFAM" id="SSF53474">
    <property type="entry name" value="alpha/beta-Hydrolases"/>
    <property type="match status" value="1"/>
</dbReference>
<keyword evidence="4" id="KW-1185">Reference proteome</keyword>
<feature type="compositionally biased region" description="Basic and acidic residues" evidence="1">
    <location>
        <begin position="334"/>
        <end position="366"/>
    </location>
</feature>
<dbReference type="EMBL" id="BJHW01000001">
    <property type="protein sequence ID" value="GDY56767.1"/>
    <property type="molecule type" value="Genomic_DNA"/>
</dbReference>
<dbReference type="AlphaFoldDB" id="A0A4D4LE22"/>
<feature type="region of interest" description="Disordered" evidence="1">
    <location>
        <begin position="315"/>
        <end position="445"/>
    </location>
</feature>
<proteinExistence type="predicted"/>
<evidence type="ECO:0000259" key="2">
    <source>
        <dbReference type="Pfam" id="PF00561"/>
    </source>
</evidence>
<reference evidence="3 4" key="1">
    <citation type="journal article" date="2020" name="Int. J. Syst. Evol. Microbiol.">
        <title>Reclassification of Streptomyces castelarensis and Streptomyces sporoclivatus as later heterotypic synonyms of Streptomyces antimycoticus.</title>
        <authorList>
            <person name="Komaki H."/>
            <person name="Tamura T."/>
        </authorList>
    </citation>
    <scope>NUCLEOTIDE SEQUENCE [LARGE SCALE GENOMIC DNA]</scope>
    <source>
        <strain evidence="3 4">NBRC 13459</strain>
    </source>
</reference>
<feature type="compositionally biased region" description="Basic residues" evidence="1">
    <location>
        <begin position="422"/>
        <end position="434"/>
    </location>
</feature>